<feature type="domain" description="Calcineurin-like phosphoesterase" evidence="3">
    <location>
        <begin position="6"/>
        <end position="205"/>
    </location>
</feature>
<sequence length="458" mass="51196">MEKIVILNTNDIHSHFENWPKIRRYLVSEKRAVEKKGKTCLTLDLGDFSDRVHPYTEASNGLFNTELMNEIGFDGVTIGNNEGIGNSFSQLNQLYSEANFDVIVANLFEKKTNKRPSWAKPYKIIITSKGTKIGLIGLTAAYPLTYEPNGWTIHLAKSILPTLLVELSSNTDVIILMSHLGLKEDQLLAEMFPEIDLILGSHTHHLLSAGVLVNNVLLTGAGKFGQYVGLTHLDLEKHQIVAKETKIINVSELKEKASDNSEVAGYWEKGDELLASQPIAFLQKGLGDAADFYNDLVKETLEALKNYAGVDAAIINSGLFLKSLEAGFVTKKDLHECLPHPMRIIKVTLTGSDLFELLVDMDSKQEGLLNHPIEGMGFRGKIFGQLVLTGITFDRQEKSIYWQGNPILPSKIYSFATVDHLLFIPQFPIMSKKGQVEFLFPEFLREVLGQYLSEHYPC</sequence>
<dbReference type="InterPro" id="IPR011240">
    <property type="entry name" value="Pesterase_YunD"/>
</dbReference>
<dbReference type="PIRSF" id="PIRSF036361">
    <property type="entry name" value="YunD"/>
    <property type="match status" value="1"/>
</dbReference>
<dbReference type="PANTHER" id="PTHR11575">
    <property type="entry name" value="5'-NUCLEOTIDASE-RELATED"/>
    <property type="match status" value="1"/>
</dbReference>
<dbReference type="PANTHER" id="PTHR11575:SF23">
    <property type="entry name" value="5-NUCLEOTIDASE FAMILY PROTEIN"/>
    <property type="match status" value="1"/>
</dbReference>
<reference evidence="5" key="1">
    <citation type="submission" date="2022-10" db="EMBL/GenBank/DDBJ databases">
        <title>Vagococcus sp. isolated from poultry meat.</title>
        <authorList>
            <person name="Johansson P."/>
            <person name="Bjorkroth J."/>
        </authorList>
    </citation>
    <scope>NUCLEOTIDE SEQUENCE</scope>
    <source>
        <strain evidence="5">STAA11</strain>
    </source>
</reference>
<dbReference type="InterPro" id="IPR004843">
    <property type="entry name" value="Calcineurin-like_PHP"/>
</dbReference>
<dbReference type="SUPFAM" id="SSF56300">
    <property type="entry name" value="Metallo-dependent phosphatases"/>
    <property type="match status" value="1"/>
</dbReference>
<keyword evidence="1" id="KW-0732">Signal</keyword>
<evidence type="ECO:0000313" key="6">
    <source>
        <dbReference type="Proteomes" id="UP001179647"/>
    </source>
</evidence>
<dbReference type="GO" id="GO:0009166">
    <property type="term" value="P:nucleotide catabolic process"/>
    <property type="evidence" value="ECO:0007669"/>
    <property type="project" value="InterPro"/>
</dbReference>
<dbReference type="CDD" id="cd00845">
    <property type="entry name" value="MPP_UshA_N_like"/>
    <property type="match status" value="1"/>
</dbReference>
<dbReference type="Gene3D" id="3.90.780.10">
    <property type="entry name" value="5'-Nucleotidase, C-terminal domain"/>
    <property type="match status" value="1"/>
</dbReference>
<evidence type="ECO:0000313" key="5">
    <source>
        <dbReference type="EMBL" id="WEG72918.1"/>
    </source>
</evidence>
<gene>
    <name evidence="5" type="ORF">OL234_08040</name>
</gene>
<dbReference type="Proteomes" id="UP001179647">
    <property type="component" value="Chromosome"/>
</dbReference>
<keyword evidence="2" id="KW-0378">Hydrolase</keyword>
<keyword evidence="6" id="KW-1185">Reference proteome</keyword>
<dbReference type="PRINTS" id="PR01607">
    <property type="entry name" value="APYRASEFAMLY"/>
</dbReference>
<dbReference type="InterPro" id="IPR008334">
    <property type="entry name" value="5'-Nucleotdase_C"/>
</dbReference>
<dbReference type="SUPFAM" id="SSF55816">
    <property type="entry name" value="5'-nucleotidase (syn. UDP-sugar hydrolase), C-terminal domain"/>
    <property type="match status" value="1"/>
</dbReference>
<feature type="domain" description="5'-Nucleotidase C-terminal" evidence="4">
    <location>
        <begin position="291"/>
        <end position="420"/>
    </location>
</feature>
<evidence type="ECO:0000259" key="3">
    <source>
        <dbReference type="Pfam" id="PF00149"/>
    </source>
</evidence>
<dbReference type="GO" id="GO:0008768">
    <property type="term" value="F:UDP-sugar diphosphatase activity"/>
    <property type="evidence" value="ECO:0007669"/>
    <property type="project" value="TreeGrafter"/>
</dbReference>
<dbReference type="Gene3D" id="3.60.21.10">
    <property type="match status" value="1"/>
</dbReference>
<dbReference type="EMBL" id="CP110232">
    <property type="protein sequence ID" value="WEG72918.1"/>
    <property type="molecule type" value="Genomic_DNA"/>
</dbReference>
<proteinExistence type="inferred from homology"/>
<dbReference type="GO" id="GO:0008253">
    <property type="term" value="F:5'-nucleotidase activity"/>
    <property type="evidence" value="ECO:0007669"/>
    <property type="project" value="TreeGrafter"/>
</dbReference>
<organism evidence="5 6">
    <name type="scientific">Vagococcus intermedius</name>
    <dbReference type="NCBI Taxonomy" id="2991418"/>
    <lineage>
        <taxon>Bacteria</taxon>
        <taxon>Bacillati</taxon>
        <taxon>Bacillota</taxon>
        <taxon>Bacilli</taxon>
        <taxon>Lactobacillales</taxon>
        <taxon>Enterococcaceae</taxon>
        <taxon>Vagococcus</taxon>
    </lineage>
</organism>
<dbReference type="GO" id="GO:0000166">
    <property type="term" value="F:nucleotide binding"/>
    <property type="evidence" value="ECO:0007669"/>
    <property type="project" value="UniProtKB-KW"/>
</dbReference>
<dbReference type="RefSeq" id="WP_275468721.1">
    <property type="nucleotide sequence ID" value="NZ_CP110232.1"/>
</dbReference>
<evidence type="ECO:0000256" key="1">
    <source>
        <dbReference type="ARBA" id="ARBA00022729"/>
    </source>
</evidence>
<dbReference type="AlphaFoldDB" id="A0AAF0CTY8"/>
<dbReference type="Pfam" id="PF02872">
    <property type="entry name" value="5_nucleotid_C"/>
    <property type="match status" value="1"/>
</dbReference>
<keyword evidence="2" id="KW-0547">Nucleotide-binding</keyword>
<evidence type="ECO:0000256" key="2">
    <source>
        <dbReference type="RuleBase" id="RU362119"/>
    </source>
</evidence>
<protein>
    <submittedName>
        <fullName evidence="5">5'-nucleotidase C-terminal domain-containing protein</fullName>
    </submittedName>
</protein>
<dbReference type="KEGG" id="vie:OL234_08040"/>
<dbReference type="GO" id="GO:0030288">
    <property type="term" value="C:outer membrane-bounded periplasmic space"/>
    <property type="evidence" value="ECO:0007669"/>
    <property type="project" value="TreeGrafter"/>
</dbReference>
<evidence type="ECO:0000259" key="4">
    <source>
        <dbReference type="Pfam" id="PF02872"/>
    </source>
</evidence>
<accession>A0AAF0CTY8</accession>
<dbReference type="InterPro" id="IPR036907">
    <property type="entry name" value="5'-Nucleotdase_C_sf"/>
</dbReference>
<dbReference type="Pfam" id="PF00149">
    <property type="entry name" value="Metallophos"/>
    <property type="match status" value="1"/>
</dbReference>
<dbReference type="InterPro" id="IPR006179">
    <property type="entry name" value="5_nucleotidase/apyrase"/>
</dbReference>
<name>A0AAF0CTY8_9ENTE</name>
<comment type="similarity">
    <text evidence="2">Belongs to the 5'-nucleotidase family.</text>
</comment>
<dbReference type="InterPro" id="IPR029052">
    <property type="entry name" value="Metallo-depent_PP-like"/>
</dbReference>